<keyword evidence="3" id="KW-1185">Reference proteome</keyword>
<comment type="caution">
    <text evidence="2">The sequence shown here is derived from an EMBL/GenBank/DDBJ whole genome shotgun (WGS) entry which is preliminary data.</text>
</comment>
<protein>
    <submittedName>
        <fullName evidence="2">Carboxypeptidase-like regulatory domain-containing protein</fullName>
    </submittedName>
</protein>
<dbReference type="Pfam" id="PF13620">
    <property type="entry name" value="CarboxypepD_reg"/>
    <property type="match status" value="1"/>
</dbReference>
<feature type="signal peptide" evidence="1">
    <location>
        <begin position="1"/>
        <end position="29"/>
    </location>
</feature>
<evidence type="ECO:0000313" key="3">
    <source>
        <dbReference type="Proteomes" id="UP001596091"/>
    </source>
</evidence>
<dbReference type="EMBL" id="JBHSPH010000001">
    <property type="protein sequence ID" value="MFC5861477.1"/>
    <property type="molecule type" value="Genomic_DNA"/>
</dbReference>
<gene>
    <name evidence="2" type="ORF">ACFPT7_04170</name>
</gene>
<accession>A0ABW1EDV9</accession>
<dbReference type="Gene3D" id="2.60.40.1120">
    <property type="entry name" value="Carboxypeptidase-like, regulatory domain"/>
    <property type="match status" value="1"/>
</dbReference>
<dbReference type="RefSeq" id="WP_263333615.1">
    <property type="nucleotide sequence ID" value="NZ_JAGSYH010000002.1"/>
</dbReference>
<dbReference type="SUPFAM" id="SSF49452">
    <property type="entry name" value="Starch-binding domain-like"/>
    <property type="match status" value="1"/>
</dbReference>
<name>A0ABW1EDV9_9BACT</name>
<proteinExistence type="predicted"/>
<sequence length="349" mass="37161">MIERRYALRGSMLLLLFYCATVLCTAALAQQSAKAPEAPALPSDPATGSIHGTVQNPDGAVYEGVHVTLARPNVPDQTTTTGADGSFFFASVPPGPFTLTLNAKGFTTQTISGTIQPGQTDELPAITLAFAKAVSEVDVTASTAEISEAQLQIEEKQRVLGIVPNFYVAYNKDAPPLSPKQKFRLAWRTSIDPVTFGLSAFVAGAEQATGAYPGFGGGAQGYFKRFGASYTDGFTGTMLGNAIFPVLLHQDPRYFYKGTGSIRSRALYAIANAVICKGDNGHWQPNYSGILGSLASGGLSNLYYPASDRNGIGLTFQQTAIDTGASAIQYLFQEFVVRRLTPKLPSYNP</sequence>
<evidence type="ECO:0000313" key="2">
    <source>
        <dbReference type="EMBL" id="MFC5861477.1"/>
    </source>
</evidence>
<feature type="chain" id="PRO_5046517928" evidence="1">
    <location>
        <begin position="30"/>
        <end position="349"/>
    </location>
</feature>
<dbReference type="InterPro" id="IPR013784">
    <property type="entry name" value="Carb-bd-like_fold"/>
</dbReference>
<keyword evidence="1" id="KW-0732">Signal</keyword>
<dbReference type="Proteomes" id="UP001596091">
    <property type="component" value="Unassembled WGS sequence"/>
</dbReference>
<reference evidence="3" key="1">
    <citation type="journal article" date="2019" name="Int. J. Syst. Evol. Microbiol.">
        <title>The Global Catalogue of Microorganisms (GCM) 10K type strain sequencing project: providing services to taxonomists for standard genome sequencing and annotation.</title>
        <authorList>
            <consortium name="The Broad Institute Genomics Platform"/>
            <consortium name="The Broad Institute Genome Sequencing Center for Infectious Disease"/>
            <person name="Wu L."/>
            <person name="Ma J."/>
        </authorList>
    </citation>
    <scope>NUCLEOTIDE SEQUENCE [LARGE SCALE GENOMIC DNA]</scope>
    <source>
        <strain evidence="3">JCM 4087</strain>
    </source>
</reference>
<evidence type="ECO:0000256" key="1">
    <source>
        <dbReference type="SAM" id="SignalP"/>
    </source>
</evidence>
<organism evidence="2 3">
    <name type="scientific">Acidicapsa dinghuensis</name>
    <dbReference type="NCBI Taxonomy" id="2218256"/>
    <lineage>
        <taxon>Bacteria</taxon>
        <taxon>Pseudomonadati</taxon>
        <taxon>Acidobacteriota</taxon>
        <taxon>Terriglobia</taxon>
        <taxon>Terriglobales</taxon>
        <taxon>Acidobacteriaceae</taxon>
        <taxon>Acidicapsa</taxon>
    </lineage>
</organism>